<evidence type="ECO:0000256" key="1">
    <source>
        <dbReference type="SAM" id="MobiDB-lite"/>
    </source>
</evidence>
<feature type="region of interest" description="Disordered" evidence="1">
    <location>
        <begin position="1"/>
        <end position="84"/>
    </location>
</feature>
<proteinExistence type="predicted"/>
<accession>K0RZD2</accession>
<protein>
    <submittedName>
        <fullName evidence="3">Uncharacterized protein</fullName>
    </submittedName>
</protein>
<name>K0RZD2_THAOC</name>
<dbReference type="Proteomes" id="UP000266841">
    <property type="component" value="Unassembled WGS sequence"/>
</dbReference>
<feature type="compositionally biased region" description="Low complexity" evidence="1">
    <location>
        <begin position="15"/>
        <end position="24"/>
    </location>
</feature>
<feature type="transmembrane region" description="Helical" evidence="2">
    <location>
        <begin position="347"/>
        <end position="365"/>
    </location>
</feature>
<dbReference type="AlphaFoldDB" id="K0RZD2"/>
<dbReference type="EMBL" id="AGNL01040600">
    <property type="protein sequence ID" value="EJK52007.1"/>
    <property type="molecule type" value="Genomic_DNA"/>
</dbReference>
<evidence type="ECO:0000256" key="2">
    <source>
        <dbReference type="SAM" id="Phobius"/>
    </source>
</evidence>
<feature type="non-terminal residue" evidence="3">
    <location>
        <position position="425"/>
    </location>
</feature>
<comment type="caution">
    <text evidence="3">The sequence shown here is derived from an EMBL/GenBank/DDBJ whole genome shotgun (WGS) entry which is preliminary data.</text>
</comment>
<sequence length="425" mass="46081">MVLPLPTATTGLVRPPSAGAASGALSVDLGPVGGAAARSSGGPAFRTPRSSSDQDARAPSARWRRQSSSRLGTPPHTQPRPQPDVTFLGVKWLRFGRSLSAFLQLHHKSPDPEDHKSIRHFSTLKSFGGSFDYNPSALFGSQSSPDAVEATIVAFQAVLRGLWLTALRSVLAYLPWDVWLFSDFSTGIVLHIPGIEDGHPGVCSGVITPQYKRFKRGGRQLIWVTTRFGSALPGPFWTSFLFGLWLCVDLLATSTREFLCCRFGSLRASALTIFGLLAECSGSPLGVADGPDFSDVDDAVLVGRGPASVGSAPRGRLCHPTPPAEAVSDDVRDTEPSPFVLDWASDWFILLQVLLCFGLPILWTLRRSDWWHLAFDSLVLLVTFGGLQTASFRTFEHGDVTRLESPHLLAYDLAYTFVFDALSAL</sequence>
<evidence type="ECO:0000313" key="4">
    <source>
        <dbReference type="Proteomes" id="UP000266841"/>
    </source>
</evidence>
<keyword evidence="2" id="KW-0472">Membrane</keyword>
<evidence type="ECO:0000313" key="3">
    <source>
        <dbReference type="EMBL" id="EJK52007.1"/>
    </source>
</evidence>
<keyword evidence="2" id="KW-1133">Transmembrane helix</keyword>
<organism evidence="3 4">
    <name type="scientific">Thalassiosira oceanica</name>
    <name type="common">Marine diatom</name>
    <dbReference type="NCBI Taxonomy" id="159749"/>
    <lineage>
        <taxon>Eukaryota</taxon>
        <taxon>Sar</taxon>
        <taxon>Stramenopiles</taxon>
        <taxon>Ochrophyta</taxon>
        <taxon>Bacillariophyta</taxon>
        <taxon>Coscinodiscophyceae</taxon>
        <taxon>Thalassiosirophycidae</taxon>
        <taxon>Thalassiosirales</taxon>
        <taxon>Thalassiosiraceae</taxon>
        <taxon>Thalassiosira</taxon>
    </lineage>
</organism>
<reference evidence="3 4" key="1">
    <citation type="journal article" date="2012" name="Genome Biol.">
        <title>Genome and low-iron response of an oceanic diatom adapted to chronic iron limitation.</title>
        <authorList>
            <person name="Lommer M."/>
            <person name="Specht M."/>
            <person name="Roy A.S."/>
            <person name="Kraemer L."/>
            <person name="Andreson R."/>
            <person name="Gutowska M.A."/>
            <person name="Wolf J."/>
            <person name="Bergner S.V."/>
            <person name="Schilhabel M.B."/>
            <person name="Klostermeier U.C."/>
            <person name="Beiko R.G."/>
            <person name="Rosenstiel P."/>
            <person name="Hippler M."/>
            <person name="Laroche J."/>
        </authorList>
    </citation>
    <scope>NUCLEOTIDE SEQUENCE [LARGE SCALE GENOMIC DNA]</scope>
    <source>
        <strain evidence="3 4">CCMP1005</strain>
    </source>
</reference>
<feature type="compositionally biased region" description="Low complexity" evidence="1">
    <location>
        <begin position="34"/>
        <end position="44"/>
    </location>
</feature>
<keyword evidence="2" id="KW-0812">Transmembrane</keyword>
<gene>
    <name evidence="3" type="ORF">THAOC_28767</name>
</gene>
<keyword evidence="4" id="KW-1185">Reference proteome</keyword>